<evidence type="ECO:0000313" key="1">
    <source>
        <dbReference type="EMBL" id="KAA8502105.1"/>
    </source>
</evidence>
<sequence>MKVQELRQMLGSAERSRVEKAFVESYKQLKKYQKEEADILIRDILSGQSEKSGVKKEKQSFAELEAQIETFLENAKAGNYYAPNRVIPKSQRPKWRFLVKGYIKELEKIVPDSEHYERTSVLLREIYALLCEACNYYLFSTEDAFRSVGWRQDELFHLLVSKTFGSGFSKDNVTEMTVMACTGGLSRESLYYEQQAVLLSELKTSDVKHMAMETAKKEIRERKEKLHGLGKYDQQRYYLEEEINNFCDLFLMLSLSLAEAESGVKYYFKNSIKRDKETILYCALRVADIIDDDEMWKEIYKYGLSQKIKPRDELTREYREKTR</sequence>
<comment type="caution">
    <text evidence="1">The sequence shown here is derived from an EMBL/GenBank/DDBJ whole genome shotgun (WGS) entry which is preliminary data.</text>
</comment>
<organism evidence="1 2">
    <name type="scientific">Mediterraneibacter catenae</name>
    <dbReference type="NCBI Taxonomy" id="2594882"/>
    <lineage>
        <taxon>Bacteria</taxon>
        <taxon>Bacillati</taxon>
        <taxon>Bacillota</taxon>
        <taxon>Clostridia</taxon>
        <taxon>Lachnospirales</taxon>
        <taxon>Lachnospiraceae</taxon>
        <taxon>Mediterraneibacter</taxon>
    </lineage>
</organism>
<gene>
    <name evidence="1" type="ORF">FNY66_05015</name>
</gene>
<keyword evidence="2" id="KW-1185">Reference proteome</keyword>
<dbReference type="RefSeq" id="WP_150310459.1">
    <property type="nucleotide sequence ID" value="NZ_VMSO01000004.1"/>
</dbReference>
<accession>A0A5M9I3P6</accession>
<evidence type="ECO:0000313" key="2">
    <source>
        <dbReference type="Proteomes" id="UP000322025"/>
    </source>
</evidence>
<dbReference type="AlphaFoldDB" id="A0A5M9I3P6"/>
<proteinExistence type="predicted"/>
<dbReference type="OrthoDB" id="2081419at2"/>
<reference evidence="1 2" key="1">
    <citation type="submission" date="2019-07" db="EMBL/GenBank/DDBJ databases">
        <authorList>
            <person name="Wongkuna S."/>
            <person name="Scaria J."/>
        </authorList>
    </citation>
    <scope>NUCLEOTIDE SEQUENCE [LARGE SCALE GENOMIC DNA]</scope>
    <source>
        <strain evidence="1 2">SW178</strain>
    </source>
</reference>
<protein>
    <submittedName>
        <fullName evidence="1">Uncharacterized protein</fullName>
    </submittedName>
</protein>
<dbReference type="EMBL" id="VMSO01000004">
    <property type="protein sequence ID" value="KAA8502105.1"/>
    <property type="molecule type" value="Genomic_DNA"/>
</dbReference>
<name>A0A5M9I3P6_9FIRM</name>
<dbReference type="Proteomes" id="UP000322025">
    <property type="component" value="Unassembled WGS sequence"/>
</dbReference>